<dbReference type="GO" id="GO:0004476">
    <property type="term" value="F:mannose-6-phosphate isomerase activity"/>
    <property type="evidence" value="ECO:0007669"/>
    <property type="project" value="InterPro"/>
</dbReference>
<dbReference type="GO" id="GO:0005975">
    <property type="term" value="P:carbohydrate metabolic process"/>
    <property type="evidence" value="ECO:0007669"/>
    <property type="project" value="InterPro"/>
</dbReference>
<dbReference type="SUPFAM" id="SSF53697">
    <property type="entry name" value="SIS domain"/>
    <property type="match status" value="1"/>
</dbReference>
<dbReference type="EMBL" id="CADCUG010000028">
    <property type="protein sequence ID" value="CAA9320007.1"/>
    <property type="molecule type" value="Genomic_DNA"/>
</dbReference>
<dbReference type="Pfam" id="PF10432">
    <property type="entry name" value="bact-PGI_C"/>
    <property type="match status" value="1"/>
</dbReference>
<gene>
    <name evidence="4" type="ORF">AVDCRST_MAG29-463</name>
</gene>
<protein>
    <submittedName>
        <fullName evidence="4">Regulator of the mannose operon, ManO</fullName>
    </submittedName>
</protein>
<evidence type="ECO:0000313" key="4">
    <source>
        <dbReference type="EMBL" id="CAA9320007.1"/>
    </source>
</evidence>
<accession>A0A6J4L155</accession>
<feature type="domain" description="Bifunctional glucose-6-phosphate/mannose-6-phosphate isomerase C-terminal" evidence="3">
    <location>
        <begin position="212"/>
        <end position="360"/>
    </location>
</feature>
<evidence type="ECO:0000259" key="3">
    <source>
        <dbReference type="Pfam" id="PF10432"/>
    </source>
</evidence>
<evidence type="ECO:0000256" key="2">
    <source>
        <dbReference type="ARBA" id="ARBA00023235"/>
    </source>
</evidence>
<dbReference type="InterPro" id="IPR019490">
    <property type="entry name" value="Glu6P/Mann6P_isomerase_C"/>
</dbReference>
<name>A0A6J4L155_9ACTN</name>
<dbReference type="GO" id="GO:0004347">
    <property type="term" value="F:glucose-6-phosphate isomerase activity"/>
    <property type="evidence" value="ECO:0007669"/>
    <property type="project" value="InterPro"/>
</dbReference>
<dbReference type="InterPro" id="IPR046348">
    <property type="entry name" value="SIS_dom_sf"/>
</dbReference>
<comment type="similarity">
    <text evidence="1">Belongs to the PGI/PMI family.</text>
</comment>
<sequence>MSSSPFDADPYGTSAPGLTDFDDARLDDEAALAAADPMLRRLAEAGARVRREVLAARETLADLEPRGGTPRALVAAGADARLLRAVLEPWSPVPFVAWPGPGLPGWAGVMDLVVVLAGSSGDDSATSAVAEAVRRGCTLLVASSPHAPIAELAASRDTTFLPVHTDDSLAVAVVTLQVLHSWGLGPDVAGEHVAQALDEEALACSPYVDLARNPAKELAIALADSTPLVWGGSVLAARAARRVVEAMRRVTGRNALAADAEHLLPLIAATPPKDLFADPFATSASTPRPALVVLDDGAEAASLRERRGRLLSAAAAAGVSVHTIRSPETAGWSGMARYAALLARGGWVAAYLAVGHNAHPDLGPA</sequence>
<reference evidence="4" key="1">
    <citation type="submission" date="2020-02" db="EMBL/GenBank/DDBJ databases">
        <authorList>
            <person name="Meier V. D."/>
        </authorList>
    </citation>
    <scope>NUCLEOTIDE SEQUENCE</scope>
    <source>
        <strain evidence="4">AVDCRST_MAG29</strain>
    </source>
</reference>
<dbReference type="AlphaFoldDB" id="A0A6J4L155"/>
<keyword evidence="2" id="KW-0413">Isomerase</keyword>
<organism evidence="4">
    <name type="scientific">uncultured Nocardioidaceae bacterium</name>
    <dbReference type="NCBI Taxonomy" id="253824"/>
    <lineage>
        <taxon>Bacteria</taxon>
        <taxon>Bacillati</taxon>
        <taxon>Actinomycetota</taxon>
        <taxon>Actinomycetes</taxon>
        <taxon>Propionibacteriales</taxon>
        <taxon>Nocardioidaceae</taxon>
        <taxon>environmental samples</taxon>
    </lineage>
</organism>
<dbReference type="Gene3D" id="3.40.50.10490">
    <property type="entry name" value="Glucose-6-phosphate isomerase like protein, domain 1"/>
    <property type="match status" value="1"/>
</dbReference>
<dbReference type="GO" id="GO:0097367">
    <property type="term" value="F:carbohydrate derivative binding"/>
    <property type="evidence" value="ECO:0007669"/>
    <property type="project" value="InterPro"/>
</dbReference>
<proteinExistence type="inferred from homology"/>
<evidence type="ECO:0000256" key="1">
    <source>
        <dbReference type="ARBA" id="ARBA00010523"/>
    </source>
</evidence>
<dbReference type="GO" id="GO:1901135">
    <property type="term" value="P:carbohydrate derivative metabolic process"/>
    <property type="evidence" value="ECO:0007669"/>
    <property type="project" value="InterPro"/>
</dbReference>